<keyword evidence="6" id="KW-1185">Reference proteome</keyword>
<proteinExistence type="inferred from homology"/>
<dbReference type="Pfam" id="PF00497">
    <property type="entry name" value="SBP_bac_3"/>
    <property type="match status" value="1"/>
</dbReference>
<evidence type="ECO:0000259" key="4">
    <source>
        <dbReference type="Pfam" id="PF00497"/>
    </source>
</evidence>
<evidence type="ECO:0000313" key="6">
    <source>
        <dbReference type="Proteomes" id="UP001621714"/>
    </source>
</evidence>
<feature type="chain" id="PRO_5046167089" evidence="3">
    <location>
        <begin position="22"/>
        <end position="251"/>
    </location>
</feature>
<keyword evidence="2 3" id="KW-0732">Signal</keyword>
<gene>
    <name evidence="5" type="ORF">V6U78_04055</name>
</gene>
<evidence type="ECO:0000256" key="2">
    <source>
        <dbReference type="ARBA" id="ARBA00022729"/>
    </source>
</evidence>
<protein>
    <submittedName>
        <fullName evidence="5">Transporter substrate-binding domain-containing protein</fullName>
    </submittedName>
</protein>
<evidence type="ECO:0000256" key="3">
    <source>
        <dbReference type="SAM" id="SignalP"/>
    </source>
</evidence>
<reference evidence="5 6" key="1">
    <citation type="submission" date="2024-02" db="EMBL/GenBank/DDBJ databases">
        <title>Marinospirillum sp. MEB 164 isolated from Lonar lake sediment.</title>
        <authorList>
            <person name="Joshi A."/>
            <person name="Thite S."/>
        </authorList>
    </citation>
    <scope>NUCLEOTIDE SEQUENCE [LARGE SCALE GENOMIC DNA]</scope>
    <source>
        <strain evidence="5 6">MEB164</strain>
    </source>
</reference>
<sequence length="251" mass="29236">MRRFFLFLLLAGFGYSSSVVARQPVVIFGDANYPPYSYLNAAGEPSGIYVDLLRPIFDQMTDYAIEIQLVPWERALAALEAGEVLAIFPPYFYPASVRPYIGHYSVPLYQEEVVLFCRRNLFTSHPRRWPADFFGRVIGINQGFAFGGEAFWLAVQRGEVQLSEAETNWQNLLMLMDQRIDCYMNDRLSIEQELARMVEDGEWQGSLPQEIRVVERHTGHLAFTLAHWHGYHYYHDFIDLFDRLYLERDAE</sequence>
<dbReference type="PANTHER" id="PTHR35936:SF25">
    <property type="entry name" value="ABC TRANSPORTER SUBSTRATE-BINDING PROTEIN"/>
    <property type="match status" value="1"/>
</dbReference>
<evidence type="ECO:0000313" key="5">
    <source>
        <dbReference type="EMBL" id="MFK7160206.1"/>
    </source>
</evidence>
<evidence type="ECO:0000256" key="1">
    <source>
        <dbReference type="ARBA" id="ARBA00010333"/>
    </source>
</evidence>
<organism evidence="5 6">
    <name type="scientific">Marinospirillum alkalitolerans</name>
    <dbReference type="NCBI Taxonomy" id="3123374"/>
    <lineage>
        <taxon>Bacteria</taxon>
        <taxon>Pseudomonadati</taxon>
        <taxon>Pseudomonadota</taxon>
        <taxon>Gammaproteobacteria</taxon>
        <taxon>Oceanospirillales</taxon>
        <taxon>Oceanospirillaceae</taxon>
        <taxon>Marinospirillum</taxon>
    </lineage>
</organism>
<comment type="caution">
    <text evidence="5">The sequence shown here is derived from an EMBL/GenBank/DDBJ whole genome shotgun (WGS) entry which is preliminary data.</text>
</comment>
<name>A0ABW8PW34_9GAMM</name>
<dbReference type="EMBL" id="JBANFI010000002">
    <property type="protein sequence ID" value="MFK7160206.1"/>
    <property type="molecule type" value="Genomic_DNA"/>
</dbReference>
<dbReference type="RefSeq" id="WP_405337458.1">
    <property type="nucleotide sequence ID" value="NZ_JBANFI010000002.1"/>
</dbReference>
<comment type="similarity">
    <text evidence="1">Belongs to the bacterial solute-binding protein 3 family.</text>
</comment>
<dbReference type="Gene3D" id="3.40.190.10">
    <property type="entry name" value="Periplasmic binding protein-like II"/>
    <property type="match status" value="2"/>
</dbReference>
<feature type="signal peptide" evidence="3">
    <location>
        <begin position="1"/>
        <end position="21"/>
    </location>
</feature>
<dbReference type="SUPFAM" id="SSF53850">
    <property type="entry name" value="Periplasmic binding protein-like II"/>
    <property type="match status" value="1"/>
</dbReference>
<dbReference type="InterPro" id="IPR001638">
    <property type="entry name" value="Solute-binding_3/MltF_N"/>
</dbReference>
<accession>A0ABW8PW34</accession>
<dbReference type="PANTHER" id="PTHR35936">
    <property type="entry name" value="MEMBRANE-BOUND LYTIC MUREIN TRANSGLYCOSYLASE F"/>
    <property type="match status" value="1"/>
</dbReference>
<dbReference type="Proteomes" id="UP001621714">
    <property type="component" value="Unassembled WGS sequence"/>
</dbReference>
<feature type="domain" description="Solute-binding protein family 3/N-terminal" evidence="4">
    <location>
        <begin position="27"/>
        <end position="88"/>
    </location>
</feature>